<evidence type="ECO:0000256" key="1">
    <source>
        <dbReference type="SAM" id="Phobius"/>
    </source>
</evidence>
<keyword evidence="1" id="KW-0472">Membrane</keyword>
<dbReference type="STRING" id="1423959.SAMN05444407_104103"/>
<dbReference type="RefSeq" id="WP_073300238.1">
    <property type="nucleotide sequence ID" value="NZ_FRBM01000004.1"/>
</dbReference>
<feature type="transmembrane region" description="Helical" evidence="1">
    <location>
        <begin position="20"/>
        <end position="42"/>
    </location>
</feature>
<keyword evidence="1" id="KW-1133">Transmembrane helix</keyword>
<gene>
    <name evidence="2" type="ORF">SAMN05444407_104103</name>
</gene>
<dbReference type="EMBL" id="FRBM01000004">
    <property type="protein sequence ID" value="SHL45798.1"/>
    <property type="molecule type" value="Genomic_DNA"/>
</dbReference>
<proteinExistence type="predicted"/>
<dbReference type="AlphaFoldDB" id="A0A1M7ASR3"/>
<reference evidence="2 3" key="1">
    <citation type="submission" date="2016-11" db="EMBL/GenBank/DDBJ databases">
        <authorList>
            <person name="Jaros S."/>
            <person name="Januszkiewicz K."/>
            <person name="Wedrychowicz H."/>
        </authorList>
    </citation>
    <scope>NUCLEOTIDE SEQUENCE [LARGE SCALE GENOMIC DNA]</scope>
    <source>
        <strain evidence="2 3">DSM 27621</strain>
    </source>
</reference>
<keyword evidence="1" id="KW-0812">Transmembrane</keyword>
<name>A0A1M7ASR3_9FLAO</name>
<organism evidence="2 3">
    <name type="scientific">Chryseobacterium contaminans</name>
    <dbReference type="NCBI Taxonomy" id="1423959"/>
    <lineage>
        <taxon>Bacteria</taxon>
        <taxon>Pseudomonadati</taxon>
        <taxon>Bacteroidota</taxon>
        <taxon>Flavobacteriia</taxon>
        <taxon>Flavobacteriales</taxon>
        <taxon>Weeksellaceae</taxon>
        <taxon>Chryseobacterium group</taxon>
        <taxon>Chryseobacterium</taxon>
    </lineage>
</organism>
<protein>
    <recommendedName>
        <fullName evidence="4">DUF3592 domain-containing protein</fullName>
    </recommendedName>
</protein>
<evidence type="ECO:0000313" key="2">
    <source>
        <dbReference type="EMBL" id="SHL45798.1"/>
    </source>
</evidence>
<sequence>MKRNDAANQYRIEKKEDNRLIVILAAIFAILFLAMGAGGVYYNGSKLYRHINLVSDRVKTEARITGYKESWSKDGDEINYTKMYSPVITYYDSSNHSYILHADYSSNSKEWSNDVTVYFDKKDPSKAILGGFWNLWFGPFIFLCLYMIPLIIGLLVLIYYIGTLKKKKPFIT</sequence>
<feature type="transmembrane region" description="Helical" evidence="1">
    <location>
        <begin position="140"/>
        <end position="161"/>
    </location>
</feature>
<accession>A0A1M7ASR3</accession>
<evidence type="ECO:0008006" key="4">
    <source>
        <dbReference type="Google" id="ProtNLM"/>
    </source>
</evidence>
<dbReference type="Proteomes" id="UP000184069">
    <property type="component" value="Unassembled WGS sequence"/>
</dbReference>
<evidence type="ECO:0000313" key="3">
    <source>
        <dbReference type="Proteomes" id="UP000184069"/>
    </source>
</evidence>